<dbReference type="OrthoDB" id="883248at2"/>
<feature type="signal peptide" evidence="1">
    <location>
        <begin position="1"/>
        <end position="19"/>
    </location>
</feature>
<name>A0A2N0U2B5_9FLAO</name>
<evidence type="ECO:0000313" key="3">
    <source>
        <dbReference type="EMBL" id="PKD21046.1"/>
    </source>
</evidence>
<reference evidence="2 4" key="2">
    <citation type="submission" date="2016-09" db="EMBL/GenBank/DDBJ databases">
        <title>Genome Sequence of Salegentibacter salarius,Isolated from a Marine Solar Saltern of the Yellow Sea in South Korea.</title>
        <authorList>
            <person name="Zheng Q."/>
            <person name="Liu Y."/>
        </authorList>
    </citation>
    <scope>NUCLEOTIDE SEQUENCE [LARGE SCALE GENOMIC DNA]</scope>
    <source>
        <strain evidence="2 4">KCTC 12974</strain>
    </source>
</reference>
<proteinExistence type="predicted"/>
<reference evidence="3 5" key="1">
    <citation type="submission" date="2015-10" db="EMBL/GenBank/DDBJ databases">
        <title>Draft genome sequence of Salegentibacter salinarum KCTC 12975.</title>
        <authorList>
            <person name="Lin W."/>
            <person name="Zheng Q."/>
        </authorList>
    </citation>
    <scope>NUCLEOTIDE SEQUENCE [LARGE SCALE GENOMIC DNA]</scope>
    <source>
        <strain evidence="3 5">KCTC 12974</strain>
    </source>
</reference>
<evidence type="ECO:0008006" key="6">
    <source>
        <dbReference type="Google" id="ProtNLM"/>
    </source>
</evidence>
<keyword evidence="4" id="KW-1185">Reference proteome</keyword>
<dbReference type="EMBL" id="LKTR01000005">
    <property type="protein sequence ID" value="PKD21046.1"/>
    <property type="molecule type" value="Genomic_DNA"/>
</dbReference>
<keyword evidence="1" id="KW-0732">Signal</keyword>
<accession>A0A2N0U2B5</accession>
<gene>
    <name evidence="3" type="ORF">APR40_08095</name>
    <name evidence="2" type="ORF">BHS39_08100</name>
</gene>
<sequence length="182" mass="20253">MKKILLVILLSTLGFNAIAQEKENEQLDNFGKIELGFHGLSFGYELPISNKFVWENALGAGMGMSAEDNSASYTLDVVRPVPFFKSKLKFVYNINKRIKKEKVTVNNSGNYVALQTKYSFGKSGSFTYNPALLTEVHWGIQRSLGGNFIFNTHIGLGFVSDFDTSSTAFSPTFGLAFGYRLF</sequence>
<dbReference type="Proteomes" id="UP000232533">
    <property type="component" value="Unassembled WGS sequence"/>
</dbReference>
<feature type="chain" id="PRO_5014735209" description="Outer membrane protein beta-barrel domain-containing protein" evidence="1">
    <location>
        <begin position="20"/>
        <end position="182"/>
    </location>
</feature>
<dbReference type="Proteomes" id="UP000176009">
    <property type="component" value="Unassembled WGS sequence"/>
</dbReference>
<organism evidence="3 5">
    <name type="scientific">Salegentibacter salarius</name>
    <dbReference type="NCBI Taxonomy" id="435906"/>
    <lineage>
        <taxon>Bacteria</taxon>
        <taxon>Pseudomonadati</taxon>
        <taxon>Bacteroidota</taxon>
        <taxon>Flavobacteriia</taxon>
        <taxon>Flavobacteriales</taxon>
        <taxon>Flavobacteriaceae</taxon>
        <taxon>Salegentibacter</taxon>
    </lineage>
</organism>
<dbReference type="AlphaFoldDB" id="A0A2N0U2B5"/>
<comment type="caution">
    <text evidence="3">The sequence shown here is derived from an EMBL/GenBank/DDBJ whole genome shotgun (WGS) entry which is preliminary data.</text>
</comment>
<dbReference type="RefSeq" id="WP_070053039.1">
    <property type="nucleotide sequence ID" value="NZ_FVZF01000011.1"/>
</dbReference>
<evidence type="ECO:0000313" key="2">
    <source>
        <dbReference type="EMBL" id="OEY73732.1"/>
    </source>
</evidence>
<protein>
    <recommendedName>
        <fullName evidence="6">Outer membrane protein beta-barrel domain-containing protein</fullName>
    </recommendedName>
</protein>
<dbReference type="EMBL" id="MJBR01000003">
    <property type="protein sequence ID" value="OEY73732.1"/>
    <property type="molecule type" value="Genomic_DNA"/>
</dbReference>
<evidence type="ECO:0000313" key="4">
    <source>
        <dbReference type="Proteomes" id="UP000176009"/>
    </source>
</evidence>
<evidence type="ECO:0000313" key="5">
    <source>
        <dbReference type="Proteomes" id="UP000232533"/>
    </source>
</evidence>
<evidence type="ECO:0000256" key="1">
    <source>
        <dbReference type="SAM" id="SignalP"/>
    </source>
</evidence>